<reference evidence="2" key="1">
    <citation type="submission" date="2022-03" db="EMBL/GenBank/DDBJ databases">
        <authorList>
            <person name="Brunel B."/>
        </authorList>
    </citation>
    <scope>NUCLEOTIDE SEQUENCE</scope>
    <source>
        <strain evidence="2">STM4922sample</strain>
    </source>
</reference>
<evidence type="ECO:0000313" key="2">
    <source>
        <dbReference type="EMBL" id="CAH2399146.1"/>
    </source>
</evidence>
<name>A0ABM9DR51_9HYPH</name>
<accession>A0ABM9DR51</accession>
<evidence type="ECO:0000313" key="3">
    <source>
        <dbReference type="Proteomes" id="UP001152604"/>
    </source>
</evidence>
<sequence>MSDLPDWTRIDPAERDRLLVGYCNDGLTARAIANKFLNCSRSAAIGRLHRLKLKLNNGEPRPGGPGRKPTPVSQDGSRLLKPAPARRVSKLVQQTSSWRGANNPPATDFKARAEQRAASPGLPAHLVTGEARHPVADLTVVPVSRNLKLVELTERTCKWPVGDPQALDFGFCGNDASSEGPYCRYHSRISYQPPTTRQRAGLRSAERIS</sequence>
<dbReference type="Proteomes" id="UP001152604">
    <property type="component" value="Unassembled WGS sequence"/>
</dbReference>
<protein>
    <recommendedName>
        <fullName evidence="4">GcrA cell cycle regulator</fullName>
    </recommendedName>
</protein>
<comment type="caution">
    <text evidence="2">The sequence shown here is derived from an EMBL/GenBank/DDBJ whole genome shotgun (WGS) entry which is preliminary data.</text>
</comment>
<keyword evidence="3" id="KW-1185">Reference proteome</keyword>
<dbReference type="InterPro" id="IPR011681">
    <property type="entry name" value="GcrA"/>
</dbReference>
<gene>
    <name evidence="2" type="ORF">MES4922_210120</name>
</gene>
<proteinExistence type="predicted"/>
<dbReference type="RefSeq" id="WP_254024940.1">
    <property type="nucleotide sequence ID" value="NZ_CAKXZS010000014.1"/>
</dbReference>
<organism evidence="2 3">
    <name type="scientific">Mesorhizobium ventifaucium</name>
    <dbReference type="NCBI Taxonomy" id="666020"/>
    <lineage>
        <taxon>Bacteria</taxon>
        <taxon>Pseudomonadati</taxon>
        <taxon>Pseudomonadota</taxon>
        <taxon>Alphaproteobacteria</taxon>
        <taxon>Hyphomicrobiales</taxon>
        <taxon>Phyllobacteriaceae</taxon>
        <taxon>Mesorhizobium</taxon>
    </lineage>
</organism>
<evidence type="ECO:0000256" key="1">
    <source>
        <dbReference type="SAM" id="MobiDB-lite"/>
    </source>
</evidence>
<feature type="region of interest" description="Disordered" evidence="1">
    <location>
        <begin position="55"/>
        <end position="78"/>
    </location>
</feature>
<dbReference type="EMBL" id="CAKXZS010000014">
    <property type="protein sequence ID" value="CAH2399146.1"/>
    <property type="molecule type" value="Genomic_DNA"/>
</dbReference>
<evidence type="ECO:0008006" key="4">
    <source>
        <dbReference type="Google" id="ProtNLM"/>
    </source>
</evidence>
<dbReference type="Pfam" id="PF07750">
    <property type="entry name" value="GcrA"/>
    <property type="match status" value="1"/>
</dbReference>